<organism evidence="2 3">
    <name type="scientific">Thiogranum longum</name>
    <dbReference type="NCBI Taxonomy" id="1537524"/>
    <lineage>
        <taxon>Bacteria</taxon>
        <taxon>Pseudomonadati</taxon>
        <taxon>Pseudomonadota</taxon>
        <taxon>Gammaproteobacteria</taxon>
        <taxon>Chromatiales</taxon>
        <taxon>Ectothiorhodospiraceae</taxon>
        <taxon>Thiogranum</taxon>
    </lineage>
</organism>
<feature type="chain" id="PRO_5020569256" evidence="1">
    <location>
        <begin position="22"/>
        <end position="159"/>
    </location>
</feature>
<name>A0A4R1HEF9_9GAMM</name>
<proteinExistence type="predicted"/>
<dbReference type="EMBL" id="SMFX01000001">
    <property type="protein sequence ID" value="TCK17719.1"/>
    <property type="molecule type" value="Genomic_DNA"/>
</dbReference>
<protein>
    <submittedName>
        <fullName evidence="2">Uncharacterized protein</fullName>
    </submittedName>
</protein>
<keyword evidence="1" id="KW-0732">Signal</keyword>
<dbReference type="Proteomes" id="UP000295707">
    <property type="component" value="Unassembled WGS sequence"/>
</dbReference>
<comment type="caution">
    <text evidence="2">The sequence shown here is derived from an EMBL/GenBank/DDBJ whole genome shotgun (WGS) entry which is preliminary data.</text>
</comment>
<accession>A0A4R1HEF9</accession>
<evidence type="ECO:0000313" key="3">
    <source>
        <dbReference type="Proteomes" id="UP000295707"/>
    </source>
</evidence>
<evidence type="ECO:0000313" key="2">
    <source>
        <dbReference type="EMBL" id="TCK17719.1"/>
    </source>
</evidence>
<dbReference type="PANTHER" id="PTHR37691:SF1">
    <property type="entry name" value="BLR3518 PROTEIN"/>
    <property type="match status" value="1"/>
</dbReference>
<dbReference type="SUPFAM" id="SSF75169">
    <property type="entry name" value="DsrEFH-like"/>
    <property type="match status" value="1"/>
</dbReference>
<dbReference type="AlphaFoldDB" id="A0A4R1HEF9"/>
<dbReference type="PANTHER" id="PTHR37691">
    <property type="entry name" value="BLR3518 PROTEIN"/>
    <property type="match status" value="1"/>
</dbReference>
<sequence>MRYTKILFIVCLSLSASLVMAAQQFPWGHAKVTPTEYEPMKVVYDVTTGDVDELLHVLDRVSYLSNTTGADPFEQSIVIVLHGLSPRFFAINNYEKYKDLQTRAQSLTVGDVIQIKMCKLAAEGQGLKPKDIQGFVELVPMGDAEIVRLQFSEGHAYMQ</sequence>
<feature type="signal peptide" evidence="1">
    <location>
        <begin position="1"/>
        <end position="21"/>
    </location>
</feature>
<dbReference type="RefSeq" id="WP_132971572.1">
    <property type="nucleotide sequence ID" value="NZ_SMFX01000001.1"/>
</dbReference>
<reference evidence="2 3" key="1">
    <citation type="submission" date="2019-03" db="EMBL/GenBank/DDBJ databases">
        <title>Genomic Encyclopedia of Type Strains, Phase IV (KMG-IV): sequencing the most valuable type-strain genomes for metagenomic binning, comparative biology and taxonomic classification.</title>
        <authorList>
            <person name="Goeker M."/>
        </authorList>
    </citation>
    <scope>NUCLEOTIDE SEQUENCE [LARGE SCALE GENOMIC DNA]</scope>
    <source>
        <strain evidence="2 3">DSM 19610</strain>
    </source>
</reference>
<keyword evidence="3" id="KW-1185">Reference proteome</keyword>
<gene>
    <name evidence="2" type="ORF">DFR30_0961</name>
</gene>
<dbReference type="Gene3D" id="3.40.1260.10">
    <property type="entry name" value="DsrEFH-like"/>
    <property type="match status" value="1"/>
</dbReference>
<dbReference type="OrthoDB" id="8563147at2"/>
<dbReference type="InterPro" id="IPR027396">
    <property type="entry name" value="DsrEFH-like"/>
</dbReference>
<evidence type="ECO:0000256" key="1">
    <source>
        <dbReference type="SAM" id="SignalP"/>
    </source>
</evidence>